<dbReference type="Pfam" id="PF01791">
    <property type="entry name" value="DeoC"/>
    <property type="match status" value="1"/>
</dbReference>
<feature type="active site" description="Schiff-base intermediate with dihydroxyacetone-P" evidence="1">
    <location>
        <position position="173"/>
    </location>
</feature>
<dbReference type="SMART" id="SM01133">
    <property type="entry name" value="DeoC"/>
    <property type="match status" value="1"/>
</dbReference>
<dbReference type="PANTHER" id="PTHR47916">
    <property type="entry name" value="FRUCTOSE-BISPHOSPHATE ALDOLASE CLASS 1"/>
    <property type="match status" value="1"/>
</dbReference>
<proteinExistence type="predicted"/>
<name>B8I5H0_RUMCH</name>
<dbReference type="GO" id="GO:0004332">
    <property type="term" value="F:fructose-bisphosphate aldolase activity"/>
    <property type="evidence" value="ECO:0007669"/>
    <property type="project" value="InterPro"/>
</dbReference>
<keyword evidence="3" id="KW-1185">Reference proteome</keyword>
<feature type="active site" description="Proton donor" evidence="1">
    <location>
        <position position="146"/>
    </location>
</feature>
<dbReference type="eggNOG" id="COG1830">
    <property type="taxonomic scope" value="Bacteria"/>
</dbReference>
<dbReference type="PIRSF" id="PIRSF038992">
    <property type="entry name" value="Aldolase_Ia"/>
    <property type="match status" value="1"/>
</dbReference>
<dbReference type="InterPro" id="IPR013785">
    <property type="entry name" value="Aldolase_TIM"/>
</dbReference>
<dbReference type="HOGENOM" id="CLU_057069_2_0_9"/>
<dbReference type="CDD" id="cd00958">
    <property type="entry name" value="DhnA"/>
    <property type="match status" value="1"/>
</dbReference>
<sequence>MDGKALRLARLIKPSCKKTCIVPIDHGVTLGPITGLGDYRKLIGQIISGGADGIVLHKGILTRLCKDEIFLDGNYILHLSASTKFNNDSHCKVLVGSVEEAVQLGAEAVSIHVNLGDTDESSMLKDFGKVSESCVRWGMPLLAMVYAKRNQRKPGDIAHTARLAEELGADIVKVECPETMEEISELVKNVQIPVLIAGGENMNNPEKLLNMVNNSILAGAAGVAIGRNIFEYNNPGLLIKLISMIIHEGKGLDECIEILKEDCKYSN</sequence>
<evidence type="ECO:0000313" key="3">
    <source>
        <dbReference type="Proteomes" id="UP000001349"/>
    </source>
</evidence>
<organism evidence="2 3">
    <name type="scientific">Ruminiclostridium cellulolyticum (strain ATCC 35319 / DSM 5812 / JCM 6584 / H10)</name>
    <name type="common">Clostridium cellulolyticum</name>
    <dbReference type="NCBI Taxonomy" id="394503"/>
    <lineage>
        <taxon>Bacteria</taxon>
        <taxon>Bacillati</taxon>
        <taxon>Bacillota</taxon>
        <taxon>Clostridia</taxon>
        <taxon>Eubacteriales</taxon>
        <taxon>Oscillospiraceae</taxon>
        <taxon>Ruminiclostridium</taxon>
    </lineage>
</organism>
<dbReference type="EMBL" id="CP001348">
    <property type="protein sequence ID" value="ACL76706.1"/>
    <property type="molecule type" value="Genomic_DNA"/>
</dbReference>
<gene>
    <name evidence="2" type="ordered locus">Ccel_2373</name>
</gene>
<dbReference type="SUPFAM" id="SSF51569">
    <property type="entry name" value="Aldolase"/>
    <property type="match status" value="1"/>
</dbReference>
<protein>
    <submittedName>
        <fullName evidence="2">Deoxyribose-phosphate aldolase/phospho-2-dehydro-3-deoxyheptonate aldolase</fullName>
    </submittedName>
</protein>
<dbReference type="Gene3D" id="3.20.20.70">
    <property type="entry name" value="Aldolase class I"/>
    <property type="match status" value="1"/>
</dbReference>
<dbReference type="InterPro" id="IPR050456">
    <property type="entry name" value="DeoC/FbaB_aldolase"/>
</dbReference>
<evidence type="ECO:0000256" key="1">
    <source>
        <dbReference type="PIRSR" id="PIRSR038992-1"/>
    </source>
</evidence>
<dbReference type="InterPro" id="IPR002915">
    <property type="entry name" value="DeoC/FbaB/LacD_aldolase"/>
</dbReference>
<dbReference type="PANTHER" id="PTHR47916:SF1">
    <property type="entry name" value="3-HYDROXY-5-PHOSPHONOOXYPENTANE-2,4-DIONE THIOLASE"/>
    <property type="match status" value="1"/>
</dbReference>
<dbReference type="RefSeq" id="WP_015925795.1">
    <property type="nucleotide sequence ID" value="NC_011898.1"/>
</dbReference>
<dbReference type="STRING" id="394503.Ccel_2373"/>
<dbReference type="InterPro" id="IPR041720">
    <property type="entry name" value="FbaB-like"/>
</dbReference>
<dbReference type="Proteomes" id="UP000001349">
    <property type="component" value="Chromosome"/>
</dbReference>
<dbReference type="KEGG" id="cce:Ccel_2373"/>
<dbReference type="NCBIfam" id="NF005556">
    <property type="entry name" value="PRK07226.1"/>
    <property type="match status" value="1"/>
</dbReference>
<dbReference type="AlphaFoldDB" id="B8I5H0"/>
<reference evidence="2 3" key="1">
    <citation type="submission" date="2009-01" db="EMBL/GenBank/DDBJ databases">
        <title>Complete sequence of Clostridium cellulolyticum H10.</title>
        <authorList>
            <consortium name="US DOE Joint Genome Institute"/>
            <person name="Lucas S."/>
            <person name="Copeland A."/>
            <person name="Lapidus A."/>
            <person name="Glavina del Rio T."/>
            <person name="Dalin E."/>
            <person name="Tice H."/>
            <person name="Bruce D."/>
            <person name="Goodwin L."/>
            <person name="Pitluck S."/>
            <person name="Chertkov O."/>
            <person name="Saunders E."/>
            <person name="Brettin T."/>
            <person name="Detter J.C."/>
            <person name="Han C."/>
            <person name="Larimer F."/>
            <person name="Land M."/>
            <person name="Hauser L."/>
            <person name="Kyrpides N."/>
            <person name="Ivanova N."/>
            <person name="Zhou J."/>
            <person name="Richardson P."/>
        </authorList>
    </citation>
    <scope>NUCLEOTIDE SEQUENCE [LARGE SCALE GENOMIC DNA]</scope>
    <source>
        <strain evidence="3">ATCC 35319 / DSM 5812 / JCM 6584 / H10</strain>
    </source>
</reference>
<evidence type="ECO:0000313" key="2">
    <source>
        <dbReference type="EMBL" id="ACL76706.1"/>
    </source>
</evidence>
<accession>B8I5H0</accession>